<organism evidence="12 13">
    <name type="scientific">Cryptococcus decagattii</name>
    <dbReference type="NCBI Taxonomy" id="1859122"/>
    <lineage>
        <taxon>Eukaryota</taxon>
        <taxon>Fungi</taxon>
        <taxon>Dikarya</taxon>
        <taxon>Basidiomycota</taxon>
        <taxon>Agaricomycotina</taxon>
        <taxon>Tremellomycetes</taxon>
        <taxon>Tremellales</taxon>
        <taxon>Cryptococcaceae</taxon>
        <taxon>Cryptococcus</taxon>
        <taxon>Cryptococcus gattii species complex</taxon>
    </lineage>
</organism>
<dbReference type="Proteomes" id="UP001432216">
    <property type="component" value="Chromosome 3"/>
</dbReference>
<feature type="transmembrane region" description="Helical" evidence="10">
    <location>
        <begin position="142"/>
        <end position="162"/>
    </location>
</feature>
<reference evidence="12 13" key="1">
    <citation type="submission" date="2024-01" db="EMBL/GenBank/DDBJ databases">
        <title>Comparative genomics of Cryptococcus and Kwoniella reveals pathogenesis evolution and contrasting modes of karyotype evolution via chromosome fusion or intercentromeric recombination.</title>
        <authorList>
            <person name="Coelho M.A."/>
            <person name="David-Palma M."/>
            <person name="Shea T."/>
            <person name="Bowers K."/>
            <person name="McGinley-Smith S."/>
            <person name="Mohammad A.W."/>
            <person name="Gnirke A."/>
            <person name="Yurkov A.M."/>
            <person name="Nowrousian M."/>
            <person name="Sun S."/>
            <person name="Cuomo C.A."/>
            <person name="Heitman J."/>
        </authorList>
    </citation>
    <scope>NUCLEOTIDE SEQUENCE [LARGE SCALE GENOMIC DNA]</scope>
    <source>
        <strain evidence="12 13">7685027</strain>
    </source>
</reference>
<name>A0ABZ2AUU3_9TREE</name>
<gene>
    <name evidence="12" type="ORF">IAS62_002257</name>
</gene>
<feature type="region of interest" description="Disordered" evidence="9">
    <location>
        <begin position="677"/>
        <end position="708"/>
    </location>
</feature>
<evidence type="ECO:0000256" key="6">
    <source>
        <dbReference type="ARBA" id="ARBA00023136"/>
    </source>
</evidence>
<keyword evidence="2 8" id="KW-0813">Transport</keyword>
<dbReference type="RefSeq" id="XP_064720195.1">
    <property type="nucleotide sequence ID" value="XM_064864123.1"/>
</dbReference>
<feature type="compositionally biased region" description="Basic and acidic residues" evidence="9">
    <location>
        <begin position="27"/>
        <end position="36"/>
    </location>
</feature>
<dbReference type="SUPFAM" id="SSF81324">
    <property type="entry name" value="Voltage-gated potassium channels"/>
    <property type="match status" value="2"/>
</dbReference>
<proteinExistence type="inferred from homology"/>
<feature type="transmembrane region" description="Helical" evidence="10">
    <location>
        <begin position="347"/>
        <end position="368"/>
    </location>
</feature>
<dbReference type="PRINTS" id="PR01333">
    <property type="entry name" value="2POREKCHANEL"/>
</dbReference>
<accession>A0ABZ2AUU3</accession>
<dbReference type="EMBL" id="CP143808">
    <property type="protein sequence ID" value="WVO20956.1"/>
    <property type="molecule type" value="Genomic_DNA"/>
</dbReference>
<keyword evidence="4 10" id="KW-1133">Transmembrane helix</keyword>
<evidence type="ECO:0000256" key="10">
    <source>
        <dbReference type="SAM" id="Phobius"/>
    </source>
</evidence>
<feature type="transmembrane region" description="Helical" evidence="10">
    <location>
        <begin position="174"/>
        <end position="197"/>
    </location>
</feature>
<feature type="compositionally biased region" description="Basic and acidic residues" evidence="9">
    <location>
        <begin position="482"/>
        <end position="497"/>
    </location>
</feature>
<keyword evidence="3 8" id="KW-0812">Transmembrane</keyword>
<evidence type="ECO:0000313" key="13">
    <source>
        <dbReference type="Proteomes" id="UP001432216"/>
    </source>
</evidence>
<evidence type="ECO:0000256" key="9">
    <source>
        <dbReference type="SAM" id="MobiDB-lite"/>
    </source>
</evidence>
<keyword evidence="6 10" id="KW-0472">Membrane</keyword>
<evidence type="ECO:0000259" key="11">
    <source>
        <dbReference type="Pfam" id="PF07885"/>
    </source>
</evidence>
<feature type="compositionally biased region" description="Low complexity" evidence="9">
    <location>
        <begin position="1"/>
        <end position="16"/>
    </location>
</feature>
<feature type="transmembrane region" description="Helical" evidence="10">
    <location>
        <begin position="272"/>
        <end position="295"/>
    </location>
</feature>
<dbReference type="InterPro" id="IPR003280">
    <property type="entry name" value="2pore_dom_K_chnl"/>
</dbReference>
<evidence type="ECO:0000256" key="5">
    <source>
        <dbReference type="ARBA" id="ARBA00023065"/>
    </source>
</evidence>
<comment type="subcellular location">
    <subcellularLocation>
        <location evidence="1">Membrane</location>
        <topology evidence="1">Multi-pass membrane protein</topology>
    </subcellularLocation>
</comment>
<dbReference type="PANTHER" id="PTHR11003:SF291">
    <property type="entry name" value="IP11374P"/>
    <property type="match status" value="1"/>
</dbReference>
<dbReference type="PANTHER" id="PTHR11003">
    <property type="entry name" value="POTASSIUM CHANNEL, SUBFAMILY K"/>
    <property type="match status" value="1"/>
</dbReference>
<protein>
    <recommendedName>
        <fullName evidence="11">Potassium channel domain-containing protein</fullName>
    </recommendedName>
</protein>
<keyword evidence="7 8" id="KW-0407">Ion channel</keyword>
<evidence type="ECO:0000256" key="7">
    <source>
        <dbReference type="ARBA" id="ARBA00023303"/>
    </source>
</evidence>
<feature type="region of interest" description="Disordered" evidence="9">
    <location>
        <begin position="479"/>
        <end position="595"/>
    </location>
</feature>
<dbReference type="GeneID" id="89989031"/>
<evidence type="ECO:0000256" key="3">
    <source>
        <dbReference type="ARBA" id="ARBA00022692"/>
    </source>
</evidence>
<feature type="domain" description="Potassium channel" evidence="11">
    <location>
        <begin position="358"/>
        <end position="421"/>
    </location>
</feature>
<dbReference type="InterPro" id="IPR013099">
    <property type="entry name" value="K_chnl_dom"/>
</dbReference>
<feature type="transmembrane region" description="Helical" evidence="10">
    <location>
        <begin position="217"/>
        <end position="235"/>
    </location>
</feature>
<comment type="similarity">
    <text evidence="8">Belongs to the two pore domain potassium channel (TC 1.A.1.8) family.</text>
</comment>
<evidence type="ECO:0000256" key="2">
    <source>
        <dbReference type="ARBA" id="ARBA00022448"/>
    </source>
</evidence>
<feature type="compositionally biased region" description="Basic and acidic residues" evidence="9">
    <location>
        <begin position="515"/>
        <end position="530"/>
    </location>
</feature>
<feature type="compositionally biased region" description="Acidic residues" evidence="9">
    <location>
        <begin position="498"/>
        <end position="509"/>
    </location>
</feature>
<dbReference type="Gene3D" id="1.10.287.70">
    <property type="match status" value="2"/>
</dbReference>
<feature type="domain" description="Potassium channel" evidence="11">
    <location>
        <begin position="228"/>
        <end position="294"/>
    </location>
</feature>
<feature type="transmembrane region" description="Helical" evidence="10">
    <location>
        <begin position="374"/>
        <end position="392"/>
    </location>
</feature>
<keyword evidence="13" id="KW-1185">Reference proteome</keyword>
<evidence type="ECO:0000256" key="8">
    <source>
        <dbReference type="RuleBase" id="RU003857"/>
    </source>
</evidence>
<feature type="compositionally biased region" description="Basic and acidic residues" evidence="9">
    <location>
        <begin position="552"/>
        <end position="573"/>
    </location>
</feature>
<feature type="region of interest" description="Disordered" evidence="9">
    <location>
        <begin position="1"/>
        <end position="36"/>
    </location>
</feature>
<evidence type="ECO:0000313" key="12">
    <source>
        <dbReference type="EMBL" id="WVO20956.1"/>
    </source>
</evidence>
<keyword evidence="5 8" id="KW-0406">Ion transport</keyword>
<evidence type="ECO:0000256" key="4">
    <source>
        <dbReference type="ARBA" id="ARBA00022989"/>
    </source>
</evidence>
<evidence type="ECO:0000256" key="1">
    <source>
        <dbReference type="ARBA" id="ARBA00004141"/>
    </source>
</evidence>
<feature type="transmembrane region" description="Helical" evidence="10">
    <location>
        <begin position="103"/>
        <end position="122"/>
    </location>
</feature>
<feature type="transmembrane region" description="Helical" evidence="10">
    <location>
        <begin position="404"/>
        <end position="429"/>
    </location>
</feature>
<dbReference type="Pfam" id="PF07885">
    <property type="entry name" value="Ion_trans_2"/>
    <property type="match status" value="2"/>
</dbReference>
<feature type="transmembrane region" description="Helical" evidence="10">
    <location>
        <begin position="63"/>
        <end position="83"/>
    </location>
</feature>
<sequence>MGTPSPQSASSTTTTKPSRRQHNPVAQRKEKQQVQAVKKENCHVKDITSRSCRVFKKRNLRAFAKYCPLISAILAPFSTLMDIPALSQKWYSQNGVTQPDPKASLALSGVGLALNVIANILLVMRFSSKSPFWVNHSIKWSLYCWLGKTVVAAVNLIVFGILTRNDASYQYLEGFWCAIVSFIGSTIISFTLLSHYFLVFGHLKSDNRDVRTQGRRFMLSVTAFIAILGVQSLVFSRIENWEYVDGIYMSVQTALTIGYGDFVPTTTTGKVLIFPFSVLTMSQLGNEVALIISFISQRAENRKKKWRRRYERAIHREANSIRPKAGLMEEMALVYRINSREELIIQLYDLIWSAISLIAFWVLGAAAFSQIEGWSYGNAMYMVMVLSLTIGFGDYTPVQPAGKVVFIVYALMAVPIVTSFALQTITGLLSTVSQRNVNRETFIIDQQRSPEAFAPHVDYIERYHKSYADLRDKLLQGNIASDGRDARGKNEDDGRGENEDDASEREDNEAGVGAEARERDASSESKRDLQGEGSTQIDVHGTEEDGVDEVIDQPREMEKEDVKEDARRERDGSSGDGSNSDNNGAEPSPHPAVVESESGDRFIISMEERQLEVDLLKQLLATIVSFEVEARQMLLDSMHEGVERTILLADRNTQIRDVKDIRGDDASIVSVWAGKEQAQGNATDKGKNNKSPPAPGADPDKEHHSETNQSDMLTKVINYRSLFAEILVLGGILQKLEGAELKQFERWHGTLLEDYGGDGGEGPGEDEEVNGEIREVDNRLAEGDAKDMKVLGKERWSGLMKNLIKRQVRKMRHKDGLDKEDMV</sequence>